<name>A0AAD7CAJ5_9AGAR</name>
<protein>
    <submittedName>
        <fullName evidence="1">Uncharacterized protein</fullName>
    </submittedName>
</protein>
<dbReference type="AlphaFoldDB" id="A0AAD7CAJ5"/>
<reference evidence="1" key="1">
    <citation type="submission" date="2023-03" db="EMBL/GenBank/DDBJ databases">
        <title>Massive genome expansion in bonnet fungi (Mycena s.s.) driven by repeated elements and novel gene families across ecological guilds.</title>
        <authorList>
            <consortium name="Lawrence Berkeley National Laboratory"/>
            <person name="Harder C.B."/>
            <person name="Miyauchi S."/>
            <person name="Viragh M."/>
            <person name="Kuo A."/>
            <person name="Thoen E."/>
            <person name="Andreopoulos B."/>
            <person name="Lu D."/>
            <person name="Skrede I."/>
            <person name="Drula E."/>
            <person name="Henrissat B."/>
            <person name="Morin E."/>
            <person name="Kohler A."/>
            <person name="Barry K."/>
            <person name="LaButti K."/>
            <person name="Morin E."/>
            <person name="Salamov A."/>
            <person name="Lipzen A."/>
            <person name="Mereny Z."/>
            <person name="Hegedus B."/>
            <person name="Baldrian P."/>
            <person name="Stursova M."/>
            <person name="Weitz H."/>
            <person name="Taylor A."/>
            <person name="Grigoriev I.V."/>
            <person name="Nagy L.G."/>
            <person name="Martin F."/>
            <person name="Kauserud H."/>
        </authorList>
    </citation>
    <scope>NUCLEOTIDE SEQUENCE</scope>
    <source>
        <strain evidence="1">9284</strain>
    </source>
</reference>
<evidence type="ECO:0000313" key="2">
    <source>
        <dbReference type="Proteomes" id="UP001221142"/>
    </source>
</evidence>
<organism evidence="1 2">
    <name type="scientific">Roridomyces roridus</name>
    <dbReference type="NCBI Taxonomy" id="1738132"/>
    <lineage>
        <taxon>Eukaryota</taxon>
        <taxon>Fungi</taxon>
        <taxon>Dikarya</taxon>
        <taxon>Basidiomycota</taxon>
        <taxon>Agaricomycotina</taxon>
        <taxon>Agaricomycetes</taxon>
        <taxon>Agaricomycetidae</taxon>
        <taxon>Agaricales</taxon>
        <taxon>Marasmiineae</taxon>
        <taxon>Mycenaceae</taxon>
        <taxon>Roridomyces</taxon>
    </lineage>
</organism>
<sequence>MTRCVKTVDDASFSTNRFVYQLLRPDNKNYQYSPGILDVHDVARVHIAGLHPLTKDHPKRRPELRVRLADPSTVPVWPSYKLDVDSGLVEKAFGIKMDSYETWKETILDAVDWFADIEKQWKSKDLEG</sequence>
<proteinExistence type="predicted"/>
<dbReference type="Gene3D" id="3.40.50.720">
    <property type="entry name" value="NAD(P)-binding Rossmann-like Domain"/>
    <property type="match status" value="1"/>
</dbReference>
<accession>A0AAD7CAJ5</accession>
<dbReference type="EMBL" id="JARKIF010000003">
    <property type="protein sequence ID" value="KAJ7643828.1"/>
    <property type="molecule type" value="Genomic_DNA"/>
</dbReference>
<dbReference type="Proteomes" id="UP001221142">
    <property type="component" value="Unassembled WGS sequence"/>
</dbReference>
<comment type="caution">
    <text evidence="1">The sequence shown here is derived from an EMBL/GenBank/DDBJ whole genome shotgun (WGS) entry which is preliminary data.</text>
</comment>
<evidence type="ECO:0000313" key="1">
    <source>
        <dbReference type="EMBL" id="KAJ7643828.1"/>
    </source>
</evidence>
<gene>
    <name evidence="1" type="ORF">FB45DRAFT_1052709</name>
</gene>
<keyword evidence="2" id="KW-1185">Reference proteome</keyword>